<proteinExistence type="predicted"/>
<evidence type="ECO:0000313" key="3">
    <source>
        <dbReference type="Proteomes" id="UP001490330"/>
    </source>
</evidence>
<dbReference type="PANTHER" id="PTHR43798:SF5">
    <property type="entry name" value="MONOACYLGLYCEROL LIPASE ABHD6"/>
    <property type="match status" value="1"/>
</dbReference>
<dbReference type="InterPro" id="IPR029058">
    <property type="entry name" value="AB_hydrolase_fold"/>
</dbReference>
<dbReference type="SUPFAM" id="SSF54427">
    <property type="entry name" value="NTF2-like"/>
    <property type="match status" value="1"/>
</dbReference>
<keyword evidence="2" id="KW-0378">Hydrolase</keyword>
<dbReference type="Gene3D" id="3.40.50.1820">
    <property type="entry name" value="alpha/beta hydrolase"/>
    <property type="match status" value="1"/>
</dbReference>
<dbReference type="Gene3D" id="3.10.450.50">
    <property type="match status" value="1"/>
</dbReference>
<evidence type="ECO:0000259" key="1">
    <source>
        <dbReference type="Pfam" id="PF00561"/>
    </source>
</evidence>
<dbReference type="Proteomes" id="UP001490330">
    <property type="component" value="Unassembled WGS sequence"/>
</dbReference>
<dbReference type="GO" id="GO:0016787">
    <property type="term" value="F:hydrolase activity"/>
    <property type="evidence" value="ECO:0007669"/>
    <property type="project" value="UniProtKB-KW"/>
</dbReference>
<evidence type="ECO:0000313" key="2">
    <source>
        <dbReference type="EMBL" id="MER6906590.1"/>
    </source>
</evidence>
<dbReference type="Pfam" id="PF00561">
    <property type="entry name" value="Abhydrolase_1"/>
    <property type="match status" value="1"/>
</dbReference>
<keyword evidence="3" id="KW-1185">Reference proteome</keyword>
<protein>
    <submittedName>
        <fullName evidence="2">Alpha/beta hydrolase</fullName>
    </submittedName>
</protein>
<dbReference type="InterPro" id="IPR032710">
    <property type="entry name" value="NTF2-like_dom_sf"/>
</dbReference>
<name>A0ABV1VKU8_9ACTN</name>
<organism evidence="2 3">
    <name type="scientific">Streptomyces flaveolus</name>
    <dbReference type="NCBI Taxonomy" id="67297"/>
    <lineage>
        <taxon>Bacteria</taxon>
        <taxon>Bacillati</taxon>
        <taxon>Actinomycetota</taxon>
        <taxon>Actinomycetes</taxon>
        <taxon>Kitasatosporales</taxon>
        <taxon>Streptomycetaceae</taxon>
        <taxon>Streptomyces</taxon>
    </lineage>
</organism>
<dbReference type="EMBL" id="JBEPCV010000023">
    <property type="protein sequence ID" value="MER6906590.1"/>
    <property type="molecule type" value="Genomic_DNA"/>
</dbReference>
<dbReference type="RefSeq" id="WP_350721471.1">
    <property type="nucleotide sequence ID" value="NZ_JBEPCO010000026.1"/>
</dbReference>
<accession>A0ABV1VKU8</accession>
<dbReference type="InterPro" id="IPR000073">
    <property type="entry name" value="AB_hydrolase_1"/>
</dbReference>
<reference evidence="2 3" key="1">
    <citation type="submission" date="2024-06" db="EMBL/GenBank/DDBJ databases">
        <title>The Natural Products Discovery Center: Release of the First 8490 Sequenced Strains for Exploring Actinobacteria Biosynthetic Diversity.</title>
        <authorList>
            <person name="Kalkreuter E."/>
            <person name="Kautsar S.A."/>
            <person name="Yang D."/>
            <person name="Bader C.D."/>
            <person name="Teijaro C.N."/>
            <person name="Fluegel L."/>
            <person name="Davis C.M."/>
            <person name="Simpson J.R."/>
            <person name="Lauterbach L."/>
            <person name="Steele A.D."/>
            <person name="Gui C."/>
            <person name="Meng S."/>
            <person name="Li G."/>
            <person name="Viehrig K."/>
            <person name="Ye F."/>
            <person name="Su P."/>
            <person name="Kiefer A.F."/>
            <person name="Nichols A."/>
            <person name="Cepeda A.J."/>
            <person name="Yan W."/>
            <person name="Fan B."/>
            <person name="Jiang Y."/>
            <person name="Adhikari A."/>
            <person name="Zheng C.-J."/>
            <person name="Schuster L."/>
            <person name="Cowan T.M."/>
            <person name="Smanski M.J."/>
            <person name="Chevrette M.G."/>
            <person name="De Carvalho L.P.S."/>
            <person name="Shen B."/>
        </authorList>
    </citation>
    <scope>NUCLEOTIDE SEQUENCE [LARGE SCALE GENOMIC DNA]</scope>
    <source>
        <strain evidence="2 3">NPDC000632</strain>
    </source>
</reference>
<feature type="domain" description="AB hydrolase-1" evidence="1">
    <location>
        <begin position="29"/>
        <end position="251"/>
    </location>
</feature>
<sequence length="413" mass="44625">MTDARALTRTERVADSDVRYRRRGSGDTAFVFVHGFLDDQYVWDGVIDALTTPGFEYVQLDLAGSGDRTSSGGPFDLTRFAHDVSAVVEALDKPVVLVAQSLGTLVAELVAVDHADRVQGLILLSPVPLAGVHLPEETAEQFRSLGGNAEAQRTVRRQLSVSLSEAELDRLVVVGARVPAPVVRDLVKCWNEGDPRGNSASPYRGPVLIGRGAEDGFVTDEVITAQVLPRFERTETFAVDNAGHWAHVEAPATVAAHVETFVEAYLTILPPHQPETAPGQGGSGWRNAFASKTADDFAAAFSADIALEASVLAIPVEGREKVKATMTQASKIYESLEFVRETAQGVRTYLEWEATAFGGMQIYGVTVLTKGTDGRINHVAIHHRPLGAALRFSVEMRERLTGTVDSSHFHTAE</sequence>
<gene>
    <name evidence="2" type="ORF">ABT322_23190</name>
</gene>
<comment type="caution">
    <text evidence="2">The sequence shown here is derived from an EMBL/GenBank/DDBJ whole genome shotgun (WGS) entry which is preliminary data.</text>
</comment>
<dbReference type="SUPFAM" id="SSF53474">
    <property type="entry name" value="alpha/beta-Hydrolases"/>
    <property type="match status" value="1"/>
</dbReference>
<dbReference type="InterPro" id="IPR050266">
    <property type="entry name" value="AB_hydrolase_sf"/>
</dbReference>
<dbReference type="PANTHER" id="PTHR43798">
    <property type="entry name" value="MONOACYLGLYCEROL LIPASE"/>
    <property type="match status" value="1"/>
</dbReference>